<sequence length="67" mass="7946">MFQRLISILSLVFSVYFAYKYRYRVLNAFLGRRMLRKLAVAFAMQIPFIRDKVLGSILQSNRPQETV</sequence>
<dbReference type="EMBL" id="JBHLUX010000094">
    <property type="protein sequence ID" value="MFC0473528.1"/>
    <property type="molecule type" value="Genomic_DNA"/>
</dbReference>
<evidence type="ECO:0000313" key="1">
    <source>
        <dbReference type="EMBL" id="MFC0473528.1"/>
    </source>
</evidence>
<keyword evidence="2" id="KW-1185">Reference proteome</keyword>
<organism evidence="1 2">
    <name type="scientific">Halalkalibacter kiskunsagensis</name>
    <dbReference type="NCBI Taxonomy" id="1548599"/>
    <lineage>
        <taxon>Bacteria</taxon>
        <taxon>Bacillati</taxon>
        <taxon>Bacillota</taxon>
        <taxon>Bacilli</taxon>
        <taxon>Bacillales</taxon>
        <taxon>Bacillaceae</taxon>
        <taxon>Halalkalibacter</taxon>
    </lineage>
</organism>
<evidence type="ECO:0000313" key="2">
    <source>
        <dbReference type="Proteomes" id="UP001589838"/>
    </source>
</evidence>
<dbReference type="RefSeq" id="WP_335963742.1">
    <property type="nucleotide sequence ID" value="NZ_JAXBLX010000061.1"/>
</dbReference>
<comment type="caution">
    <text evidence="1">The sequence shown here is derived from an EMBL/GenBank/DDBJ whole genome shotgun (WGS) entry which is preliminary data.</text>
</comment>
<dbReference type="Proteomes" id="UP001589838">
    <property type="component" value="Unassembled WGS sequence"/>
</dbReference>
<accession>A0ABV6KJN0</accession>
<gene>
    <name evidence="1" type="ORF">ACFFHM_24230</name>
</gene>
<proteinExistence type="predicted"/>
<protein>
    <submittedName>
        <fullName evidence="1">Sodium:proton antiporter</fullName>
    </submittedName>
</protein>
<name>A0ABV6KJN0_9BACI</name>
<reference evidence="1 2" key="1">
    <citation type="submission" date="2024-09" db="EMBL/GenBank/DDBJ databases">
        <authorList>
            <person name="Sun Q."/>
            <person name="Mori K."/>
        </authorList>
    </citation>
    <scope>NUCLEOTIDE SEQUENCE [LARGE SCALE GENOMIC DNA]</scope>
    <source>
        <strain evidence="1 2">NCAIM B.02610</strain>
    </source>
</reference>